<dbReference type="Proteomes" id="UP001064048">
    <property type="component" value="Chromosome 25"/>
</dbReference>
<proteinExistence type="predicted"/>
<evidence type="ECO:0000313" key="2">
    <source>
        <dbReference type="Proteomes" id="UP001064048"/>
    </source>
</evidence>
<comment type="caution">
    <text evidence="1">The sequence shown here is derived from an EMBL/GenBank/DDBJ whole genome shotgun (WGS) entry which is preliminary data.</text>
</comment>
<protein>
    <submittedName>
        <fullName evidence="1">Uncharacterized protein</fullName>
    </submittedName>
</protein>
<keyword evidence="2" id="KW-1185">Reference proteome</keyword>
<evidence type="ECO:0000313" key="1">
    <source>
        <dbReference type="EMBL" id="KAI8423232.1"/>
    </source>
</evidence>
<name>A0ACC0JGL3_CHOFU</name>
<organism evidence="1 2">
    <name type="scientific">Choristoneura fumiferana</name>
    <name type="common">Spruce budworm moth</name>
    <name type="synonym">Archips fumiferana</name>
    <dbReference type="NCBI Taxonomy" id="7141"/>
    <lineage>
        <taxon>Eukaryota</taxon>
        <taxon>Metazoa</taxon>
        <taxon>Ecdysozoa</taxon>
        <taxon>Arthropoda</taxon>
        <taxon>Hexapoda</taxon>
        <taxon>Insecta</taxon>
        <taxon>Pterygota</taxon>
        <taxon>Neoptera</taxon>
        <taxon>Endopterygota</taxon>
        <taxon>Lepidoptera</taxon>
        <taxon>Glossata</taxon>
        <taxon>Ditrysia</taxon>
        <taxon>Tortricoidea</taxon>
        <taxon>Tortricidae</taxon>
        <taxon>Tortricinae</taxon>
        <taxon>Choristoneura</taxon>
    </lineage>
</organism>
<gene>
    <name evidence="1" type="ORF">MSG28_014265</name>
</gene>
<dbReference type="EMBL" id="CM046125">
    <property type="protein sequence ID" value="KAI8423232.1"/>
    <property type="molecule type" value="Genomic_DNA"/>
</dbReference>
<accession>A0ACC0JGL3</accession>
<reference evidence="1 2" key="1">
    <citation type="journal article" date="2022" name="Genome Biol. Evol.">
        <title>The Spruce Budworm Genome: Reconstructing the Evolutionary History of Antifreeze Proteins.</title>
        <authorList>
            <person name="Beliveau C."/>
            <person name="Gagne P."/>
            <person name="Picq S."/>
            <person name="Vernygora O."/>
            <person name="Keeling C.I."/>
            <person name="Pinkney K."/>
            <person name="Doucet D."/>
            <person name="Wen F."/>
            <person name="Johnston J.S."/>
            <person name="Maaroufi H."/>
            <person name="Boyle B."/>
            <person name="Laroche J."/>
            <person name="Dewar K."/>
            <person name="Juretic N."/>
            <person name="Blackburn G."/>
            <person name="Nisole A."/>
            <person name="Brunet B."/>
            <person name="Brandao M."/>
            <person name="Lumley L."/>
            <person name="Duan J."/>
            <person name="Quan G."/>
            <person name="Lucarotti C.J."/>
            <person name="Roe A.D."/>
            <person name="Sperling F.A.H."/>
            <person name="Levesque R.C."/>
            <person name="Cusson M."/>
        </authorList>
    </citation>
    <scope>NUCLEOTIDE SEQUENCE [LARGE SCALE GENOMIC DNA]</scope>
    <source>
        <strain evidence="1">Glfc:IPQL:Cfum</strain>
    </source>
</reference>
<sequence length="639" mass="72055">MDLLHGTENRRPSRSEWRFSEKSLVVITYIFLLILQNNCQTVFSNETSQIENITKRLDSLDNNVESKQCHSCHNSSKFDKKHNEVPNYEAESFIDEVISTVDTFTTKYLLVNKTEKQLENEVERVLDEALSKDRYEIIDGVEIKPVNDRNARTLRHNDDAESRALFTFGLKKFFVPLLFGAQLVKGMLLAMFLPSILGSFGKILGKVDDQTQYSNDQKDFMAYETDPAGAYAYPQDGMYVFQKIPASSMILSNYDPFYSPLLSRLAPTENGEAGTQIGGQSLSDVKLESCREQLICLMYASPAKYAPYSNLVSAQLSRFIILRFFRYMRAARRGQEGADCARAHPGCAAAAPAHTMIAAYHDINKLPEAQGRGFLDWLGFGEDQDPYIQQATQQCVNGDLGDCFKAQALRSFDDFFDKPAYQEPPQLSSQPRSEDSDWDALVKFGMRKIERFLRSTALEMALDDEVTSGGVIAPRFLDEIADEVDVIEDKKAPPFRRHKLKKLIIPMLLILKLFKLKLLLFLPLILGLASFKKFLGFMALVIPGVIGYFKFCKPNSSPFSSSHYNTPQYSPAGIGLGGPYRESHYEQYEYPTGHKYGSGGYGNGGVSFRDHESNAQNLAYNGWEYRNKKGTEDIKAGDA</sequence>